<dbReference type="InterPro" id="IPR007110">
    <property type="entry name" value="Ig-like_dom"/>
</dbReference>
<gene>
    <name evidence="4" type="ORF">RRG08_034518</name>
</gene>
<proteinExistence type="predicted"/>
<organism evidence="4 5">
    <name type="scientific">Elysia crispata</name>
    <name type="common">lettuce slug</name>
    <dbReference type="NCBI Taxonomy" id="231223"/>
    <lineage>
        <taxon>Eukaryota</taxon>
        <taxon>Metazoa</taxon>
        <taxon>Spiralia</taxon>
        <taxon>Lophotrochozoa</taxon>
        <taxon>Mollusca</taxon>
        <taxon>Gastropoda</taxon>
        <taxon>Heterobranchia</taxon>
        <taxon>Euthyneura</taxon>
        <taxon>Panpulmonata</taxon>
        <taxon>Sacoglossa</taxon>
        <taxon>Placobranchoidea</taxon>
        <taxon>Plakobranchidae</taxon>
        <taxon>Elysia</taxon>
    </lineage>
</organism>
<feature type="compositionally biased region" description="Basic and acidic residues" evidence="2">
    <location>
        <begin position="74"/>
        <end position="85"/>
    </location>
</feature>
<dbReference type="InterPro" id="IPR003599">
    <property type="entry name" value="Ig_sub"/>
</dbReference>
<feature type="region of interest" description="Disordered" evidence="2">
    <location>
        <begin position="74"/>
        <end position="100"/>
    </location>
</feature>
<dbReference type="InterPro" id="IPR036179">
    <property type="entry name" value="Ig-like_dom_sf"/>
</dbReference>
<sequence>MVATIVWWRVVWRRLDSLHEEYQISVKRFFMGRAMSLNSFLRVSRTCRILLKSSSDIFHHRLLGLVEWKTRGKRGETEEGADSSKKKIKKKKGDKPEPEVAPEFVVKPRRQFIDDGAVAKFKASFDGPSSTQLYWSKDGNVLVPDDHYKMVSYYKDGNVLVPDDHYKIYEADGFQHLEVLNVTPQDSGVFTVTVINAVGSDTATAELEVFEKPKLLTTQMPEWEKPLEDLVVRQGDTAVEITCSSKNLKNPTVRWYLNDKELFSGFHTQLQHEGQAVKLTIKEIKESDAGQIKCVMTGTNGELESACSVMVRPPEKMEAPVFVKELHDMEVEEGDKLELDVRVKGTLPVDVYWFHNEVAITRDGPHFLLASLGQSVHTLTIPRASRECSGEFVCEAYNAFGDTDTFCLLHVQERPGVAVAPLFSELPSPPSTVIIRLQEVLY</sequence>
<dbReference type="SMART" id="SM00409">
    <property type="entry name" value="IG"/>
    <property type="match status" value="3"/>
</dbReference>
<dbReference type="InterPro" id="IPR013098">
    <property type="entry name" value="Ig_I-set"/>
</dbReference>
<evidence type="ECO:0000256" key="1">
    <source>
        <dbReference type="ARBA" id="ARBA00023319"/>
    </source>
</evidence>
<reference evidence="4" key="1">
    <citation type="journal article" date="2023" name="G3 (Bethesda)">
        <title>A reference genome for the long-term kleptoplast-retaining sea slug Elysia crispata morphotype clarki.</title>
        <authorList>
            <person name="Eastman K.E."/>
            <person name="Pendleton A.L."/>
            <person name="Shaikh M.A."/>
            <person name="Suttiyut T."/>
            <person name="Ogas R."/>
            <person name="Tomko P."/>
            <person name="Gavelis G."/>
            <person name="Widhalm J.R."/>
            <person name="Wisecaver J.H."/>
        </authorList>
    </citation>
    <scope>NUCLEOTIDE SEQUENCE</scope>
    <source>
        <strain evidence="4">ECLA1</strain>
    </source>
</reference>
<name>A0AAE1BA45_9GAST</name>
<dbReference type="Pfam" id="PF07679">
    <property type="entry name" value="I-set"/>
    <property type="match status" value="3"/>
</dbReference>
<dbReference type="AlphaFoldDB" id="A0AAE1BA45"/>
<evidence type="ECO:0000259" key="3">
    <source>
        <dbReference type="PROSITE" id="PS50835"/>
    </source>
</evidence>
<dbReference type="PROSITE" id="PS50835">
    <property type="entry name" value="IG_LIKE"/>
    <property type="match status" value="3"/>
</dbReference>
<dbReference type="Gene3D" id="2.60.40.10">
    <property type="entry name" value="Immunoglobulins"/>
    <property type="match status" value="3"/>
</dbReference>
<dbReference type="Proteomes" id="UP001283361">
    <property type="component" value="Unassembled WGS sequence"/>
</dbReference>
<evidence type="ECO:0000313" key="5">
    <source>
        <dbReference type="Proteomes" id="UP001283361"/>
    </source>
</evidence>
<feature type="domain" description="Ig-like" evidence="3">
    <location>
        <begin position="213"/>
        <end position="310"/>
    </location>
</feature>
<evidence type="ECO:0000313" key="4">
    <source>
        <dbReference type="EMBL" id="KAK3802372.1"/>
    </source>
</evidence>
<feature type="domain" description="Ig-like" evidence="3">
    <location>
        <begin position="102"/>
        <end position="208"/>
    </location>
</feature>
<comment type="caution">
    <text evidence="4">The sequence shown here is derived from an EMBL/GenBank/DDBJ whole genome shotgun (WGS) entry which is preliminary data.</text>
</comment>
<dbReference type="PANTHER" id="PTHR47633">
    <property type="entry name" value="IMMUNOGLOBULIN"/>
    <property type="match status" value="1"/>
</dbReference>
<dbReference type="EMBL" id="JAWDGP010000241">
    <property type="protein sequence ID" value="KAK3802372.1"/>
    <property type="molecule type" value="Genomic_DNA"/>
</dbReference>
<dbReference type="FunFam" id="2.60.40.10:FF:000107">
    <property type="entry name" value="Myosin, light chain kinase a"/>
    <property type="match status" value="1"/>
</dbReference>
<feature type="domain" description="Ig-like" evidence="3">
    <location>
        <begin position="314"/>
        <end position="398"/>
    </location>
</feature>
<accession>A0AAE1BA45</accession>
<keyword evidence="1" id="KW-0393">Immunoglobulin domain</keyword>
<dbReference type="SMART" id="SM00408">
    <property type="entry name" value="IGc2"/>
    <property type="match status" value="2"/>
</dbReference>
<dbReference type="SUPFAM" id="SSF48726">
    <property type="entry name" value="Immunoglobulin"/>
    <property type="match status" value="3"/>
</dbReference>
<dbReference type="InterPro" id="IPR003598">
    <property type="entry name" value="Ig_sub2"/>
</dbReference>
<protein>
    <recommendedName>
        <fullName evidence="3">Ig-like domain-containing protein</fullName>
    </recommendedName>
</protein>
<evidence type="ECO:0000256" key="2">
    <source>
        <dbReference type="SAM" id="MobiDB-lite"/>
    </source>
</evidence>
<dbReference type="InterPro" id="IPR013783">
    <property type="entry name" value="Ig-like_fold"/>
</dbReference>
<keyword evidence="5" id="KW-1185">Reference proteome</keyword>